<evidence type="ECO:0000256" key="6">
    <source>
        <dbReference type="ARBA" id="ARBA00022618"/>
    </source>
</evidence>
<dbReference type="GO" id="GO:0009252">
    <property type="term" value="P:peptidoglycan biosynthetic process"/>
    <property type="evidence" value="ECO:0007669"/>
    <property type="project" value="UniProtKB-UniRule"/>
</dbReference>
<comment type="pathway">
    <text evidence="2 14">Cell wall biogenesis; peptidoglycan biosynthesis.</text>
</comment>
<sequence>MSERKTASKDGLLVPEQPAFGPGESLKDLGPTHFIGIGGAGMSVLAEMLHEEGIVVSGSDSQASARTDRLQALGITVNCPQQARNVAGAHTVVYSSAIKADNPEIQAALQAGARIVHRSDILALLMAGHRSVSVAGAHGKTTTSSLLAHILIHGGQGQLADPSYAIGASIQGPDGRSLDGGHAGKGTVLVAEADESDGSFLKYHPSIAIVTNAQADHLDHYGTAEHYRQAFVDHLGHARDWIIMGADDQGSLDVLQDLDQRALSHTILYSTGTVADLPQGLADQVAGLVGIRSERESQGSGRESFTLEIPGKLLAAASEVGDVSLGSQSPAGTRPEDPLLPVSLAIPGLHNARNASEAIMAAILLGMDPAQAAGAAESFLGASRRFDLKGQRGGVSVVDDYAHHPTEISALLDAARRRYPNSSIRVLFQPHLFSRTQIFARDFAKALAKADDVIVTGIYPARERQEDFPGVGPRTIVDQALALKDSHTTPGKASGSAGGEAWISAVDDMTKAAGILAGRARPGDLLLTVGAGSITAMGPVLLDLLQEDGGGHGRQGSEGEGH</sequence>
<evidence type="ECO:0000256" key="9">
    <source>
        <dbReference type="ARBA" id="ARBA00022960"/>
    </source>
</evidence>
<evidence type="ECO:0000256" key="5">
    <source>
        <dbReference type="ARBA" id="ARBA00022598"/>
    </source>
</evidence>
<comment type="function">
    <text evidence="14">Cell wall formation.</text>
</comment>
<dbReference type="HAMAP" id="MF_00046">
    <property type="entry name" value="MurC"/>
    <property type="match status" value="1"/>
</dbReference>
<reference evidence="19 20" key="1">
    <citation type="submission" date="2017-10" db="EMBL/GenBank/DDBJ databases">
        <title>Bifidobacterium xylocopum sp. nov. and Bifidobacterium aemilianum sp. nov., from the carpenter bee (Xylocopa violacea) digestive tract.</title>
        <authorList>
            <person name="Alberoni D."/>
            <person name="Baffoni L."/>
            <person name="Di Gioia D."/>
            <person name="Gaggia F."/>
            <person name="Biavati B."/>
        </authorList>
    </citation>
    <scope>NUCLEOTIDE SEQUENCE [LARGE SCALE GENOMIC DNA]</scope>
    <source>
        <strain evidence="19 20">XV10</strain>
    </source>
</reference>
<dbReference type="SUPFAM" id="SSF53623">
    <property type="entry name" value="MurD-like peptide ligases, catalytic domain"/>
    <property type="match status" value="1"/>
</dbReference>
<dbReference type="Pfam" id="PF08245">
    <property type="entry name" value="Mur_ligase_M"/>
    <property type="match status" value="1"/>
</dbReference>
<comment type="subcellular location">
    <subcellularLocation>
        <location evidence="1 14">Cytoplasm</location>
    </subcellularLocation>
</comment>
<keyword evidence="8 14" id="KW-0067">ATP-binding</keyword>
<protein>
    <recommendedName>
        <fullName evidence="3 14">UDP-N-acetylmuramate--L-alanine ligase</fullName>
        <ecNumber evidence="3 14">6.3.2.8</ecNumber>
    </recommendedName>
    <alternativeName>
        <fullName evidence="14">UDP-N-acetylmuramoyl-L-alanine synthetase</fullName>
    </alternativeName>
</protein>
<evidence type="ECO:0000256" key="11">
    <source>
        <dbReference type="ARBA" id="ARBA00023306"/>
    </source>
</evidence>
<dbReference type="PANTHER" id="PTHR43445">
    <property type="entry name" value="UDP-N-ACETYLMURAMATE--L-ALANINE LIGASE-RELATED"/>
    <property type="match status" value="1"/>
</dbReference>
<feature type="domain" description="Mur ligase C-terminal" evidence="17">
    <location>
        <begin position="384"/>
        <end position="532"/>
    </location>
</feature>
<evidence type="ECO:0000256" key="12">
    <source>
        <dbReference type="ARBA" id="ARBA00023316"/>
    </source>
</evidence>
<dbReference type="GO" id="GO:0005524">
    <property type="term" value="F:ATP binding"/>
    <property type="evidence" value="ECO:0007669"/>
    <property type="project" value="UniProtKB-UniRule"/>
</dbReference>
<dbReference type="AlphaFoldDB" id="A0A366KBI3"/>
<evidence type="ECO:0000256" key="15">
    <source>
        <dbReference type="SAM" id="MobiDB-lite"/>
    </source>
</evidence>
<evidence type="ECO:0000256" key="13">
    <source>
        <dbReference type="ARBA" id="ARBA00047833"/>
    </source>
</evidence>
<proteinExistence type="inferred from homology"/>
<dbReference type="EC" id="6.3.2.8" evidence="3 14"/>
<dbReference type="OrthoDB" id="9804126at2"/>
<dbReference type="GO" id="GO:0051301">
    <property type="term" value="P:cell division"/>
    <property type="evidence" value="ECO:0007669"/>
    <property type="project" value="UniProtKB-KW"/>
</dbReference>
<dbReference type="RefSeq" id="WP_113859521.1">
    <property type="nucleotide sequence ID" value="NZ_PDCG01000001.1"/>
</dbReference>
<evidence type="ECO:0000256" key="10">
    <source>
        <dbReference type="ARBA" id="ARBA00022984"/>
    </source>
</evidence>
<feature type="region of interest" description="Disordered" evidence="15">
    <location>
        <begin position="1"/>
        <end position="25"/>
    </location>
</feature>
<evidence type="ECO:0000259" key="16">
    <source>
        <dbReference type="Pfam" id="PF01225"/>
    </source>
</evidence>
<evidence type="ECO:0000256" key="2">
    <source>
        <dbReference type="ARBA" id="ARBA00004752"/>
    </source>
</evidence>
<dbReference type="UniPathway" id="UPA00219"/>
<dbReference type="GO" id="GO:0008763">
    <property type="term" value="F:UDP-N-acetylmuramate-L-alanine ligase activity"/>
    <property type="evidence" value="ECO:0007669"/>
    <property type="project" value="UniProtKB-UniRule"/>
</dbReference>
<dbReference type="EMBL" id="PDCG01000001">
    <property type="protein sequence ID" value="RBP98548.1"/>
    <property type="molecule type" value="Genomic_DNA"/>
</dbReference>
<dbReference type="InterPro" id="IPR036565">
    <property type="entry name" value="Mur-like_cat_sf"/>
</dbReference>
<feature type="domain" description="Mur ligase N-terminal catalytic" evidence="16">
    <location>
        <begin position="32"/>
        <end position="129"/>
    </location>
</feature>
<dbReference type="SUPFAM" id="SSF51984">
    <property type="entry name" value="MurCD N-terminal domain"/>
    <property type="match status" value="1"/>
</dbReference>
<dbReference type="InterPro" id="IPR036615">
    <property type="entry name" value="Mur_ligase_C_dom_sf"/>
</dbReference>
<evidence type="ECO:0000256" key="14">
    <source>
        <dbReference type="HAMAP-Rule" id="MF_00046"/>
    </source>
</evidence>
<evidence type="ECO:0000256" key="3">
    <source>
        <dbReference type="ARBA" id="ARBA00012211"/>
    </source>
</evidence>
<dbReference type="InterPro" id="IPR050061">
    <property type="entry name" value="MurCDEF_pg_biosynth"/>
</dbReference>
<comment type="catalytic activity">
    <reaction evidence="13 14">
        <text>UDP-N-acetyl-alpha-D-muramate + L-alanine + ATP = UDP-N-acetyl-alpha-D-muramoyl-L-alanine + ADP + phosphate + H(+)</text>
        <dbReference type="Rhea" id="RHEA:23372"/>
        <dbReference type="ChEBI" id="CHEBI:15378"/>
        <dbReference type="ChEBI" id="CHEBI:30616"/>
        <dbReference type="ChEBI" id="CHEBI:43474"/>
        <dbReference type="ChEBI" id="CHEBI:57972"/>
        <dbReference type="ChEBI" id="CHEBI:70757"/>
        <dbReference type="ChEBI" id="CHEBI:83898"/>
        <dbReference type="ChEBI" id="CHEBI:456216"/>
        <dbReference type="EC" id="6.3.2.8"/>
    </reaction>
</comment>
<dbReference type="InterPro" id="IPR005758">
    <property type="entry name" value="UDP-N-AcMur_Ala_ligase_MurC"/>
</dbReference>
<feature type="domain" description="Mur ligase central" evidence="18">
    <location>
        <begin position="134"/>
        <end position="275"/>
    </location>
</feature>
<feature type="binding site" evidence="14">
    <location>
        <begin position="136"/>
        <end position="142"/>
    </location>
    <ligand>
        <name>ATP</name>
        <dbReference type="ChEBI" id="CHEBI:30616"/>
    </ligand>
</feature>
<evidence type="ECO:0000259" key="17">
    <source>
        <dbReference type="Pfam" id="PF02875"/>
    </source>
</evidence>
<dbReference type="GO" id="GO:0008360">
    <property type="term" value="P:regulation of cell shape"/>
    <property type="evidence" value="ECO:0007669"/>
    <property type="project" value="UniProtKB-KW"/>
</dbReference>
<organism evidence="19 20">
    <name type="scientific">Bifidobacterium aemilianum</name>
    <dbReference type="NCBI Taxonomy" id="2493120"/>
    <lineage>
        <taxon>Bacteria</taxon>
        <taxon>Bacillati</taxon>
        <taxon>Actinomycetota</taxon>
        <taxon>Actinomycetes</taxon>
        <taxon>Bifidobacteriales</taxon>
        <taxon>Bifidobacteriaceae</taxon>
        <taxon>Bifidobacterium</taxon>
    </lineage>
</organism>
<keyword evidence="4 14" id="KW-0963">Cytoplasm</keyword>
<dbReference type="Pfam" id="PF02875">
    <property type="entry name" value="Mur_ligase_C"/>
    <property type="match status" value="1"/>
</dbReference>
<comment type="caution">
    <text evidence="19">The sequence shown here is derived from an EMBL/GenBank/DDBJ whole genome shotgun (WGS) entry which is preliminary data.</text>
</comment>
<dbReference type="Proteomes" id="UP000252530">
    <property type="component" value="Unassembled WGS sequence"/>
</dbReference>
<keyword evidence="12 14" id="KW-0961">Cell wall biogenesis/degradation</keyword>
<comment type="similarity">
    <text evidence="14">Belongs to the MurCDEF family.</text>
</comment>
<keyword evidence="10 14" id="KW-0573">Peptidoglycan synthesis</keyword>
<dbReference type="InterPro" id="IPR004101">
    <property type="entry name" value="Mur_ligase_C"/>
</dbReference>
<dbReference type="InterPro" id="IPR013221">
    <property type="entry name" value="Mur_ligase_cen"/>
</dbReference>
<dbReference type="PANTHER" id="PTHR43445:SF3">
    <property type="entry name" value="UDP-N-ACETYLMURAMATE--L-ALANINE LIGASE"/>
    <property type="match status" value="1"/>
</dbReference>
<evidence type="ECO:0000259" key="18">
    <source>
        <dbReference type="Pfam" id="PF08245"/>
    </source>
</evidence>
<dbReference type="GO" id="GO:0071555">
    <property type="term" value="P:cell wall organization"/>
    <property type="evidence" value="ECO:0007669"/>
    <property type="project" value="UniProtKB-KW"/>
</dbReference>
<evidence type="ECO:0000256" key="1">
    <source>
        <dbReference type="ARBA" id="ARBA00004496"/>
    </source>
</evidence>
<name>A0A366KBI3_9BIFI</name>
<dbReference type="Gene3D" id="3.90.190.20">
    <property type="entry name" value="Mur ligase, C-terminal domain"/>
    <property type="match status" value="1"/>
</dbReference>
<accession>A0A366KBI3</accession>
<gene>
    <name evidence="14" type="primary">murC</name>
    <name evidence="19" type="ORF">CRD60_01440</name>
</gene>
<dbReference type="Gene3D" id="3.40.1190.10">
    <property type="entry name" value="Mur-like, catalytic domain"/>
    <property type="match status" value="1"/>
</dbReference>
<evidence type="ECO:0000313" key="19">
    <source>
        <dbReference type="EMBL" id="RBP98548.1"/>
    </source>
</evidence>
<keyword evidence="9 14" id="KW-0133">Cell shape</keyword>
<keyword evidence="6 14" id="KW-0132">Cell division</keyword>
<evidence type="ECO:0000313" key="20">
    <source>
        <dbReference type="Proteomes" id="UP000252530"/>
    </source>
</evidence>
<evidence type="ECO:0000256" key="8">
    <source>
        <dbReference type="ARBA" id="ARBA00022840"/>
    </source>
</evidence>
<dbReference type="Gene3D" id="3.40.50.720">
    <property type="entry name" value="NAD(P)-binding Rossmann-like Domain"/>
    <property type="match status" value="1"/>
</dbReference>
<dbReference type="Pfam" id="PF01225">
    <property type="entry name" value="Mur_ligase"/>
    <property type="match status" value="1"/>
</dbReference>
<keyword evidence="5 14" id="KW-0436">Ligase</keyword>
<keyword evidence="7 14" id="KW-0547">Nucleotide-binding</keyword>
<evidence type="ECO:0000256" key="4">
    <source>
        <dbReference type="ARBA" id="ARBA00022490"/>
    </source>
</evidence>
<keyword evidence="20" id="KW-1185">Reference proteome</keyword>
<dbReference type="GO" id="GO:0005737">
    <property type="term" value="C:cytoplasm"/>
    <property type="evidence" value="ECO:0007669"/>
    <property type="project" value="UniProtKB-SubCell"/>
</dbReference>
<keyword evidence="11 14" id="KW-0131">Cell cycle</keyword>
<dbReference type="SUPFAM" id="SSF53244">
    <property type="entry name" value="MurD-like peptide ligases, peptide-binding domain"/>
    <property type="match status" value="1"/>
</dbReference>
<dbReference type="InterPro" id="IPR000713">
    <property type="entry name" value="Mur_ligase_N"/>
</dbReference>
<evidence type="ECO:0000256" key="7">
    <source>
        <dbReference type="ARBA" id="ARBA00022741"/>
    </source>
</evidence>